<keyword evidence="5" id="KW-1185">Reference proteome</keyword>
<proteinExistence type="predicted"/>
<name>A0AAV4PJA6_CAEEX</name>
<feature type="transmembrane region" description="Helical" evidence="3">
    <location>
        <begin position="231"/>
        <end position="249"/>
    </location>
</feature>
<evidence type="ECO:0000256" key="3">
    <source>
        <dbReference type="SAM" id="Phobius"/>
    </source>
</evidence>
<accession>A0AAV4PJA6</accession>
<reference evidence="4 5" key="1">
    <citation type="submission" date="2021-06" db="EMBL/GenBank/DDBJ databases">
        <title>Caerostris extrusa draft genome.</title>
        <authorList>
            <person name="Kono N."/>
            <person name="Arakawa K."/>
        </authorList>
    </citation>
    <scope>NUCLEOTIDE SEQUENCE [LARGE SCALE GENOMIC DNA]</scope>
</reference>
<comment type="caution">
    <text evidence="4">The sequence shown here is derived from an EMBL/GenBank/DDBJ whole genome shotgun (WGS) entry which is preliminary data.</text>
</comment>
<evidence type="ECO:0000313" key="5">
    <source>
        <dbReference type="Proteomes" id="UP001054945"/>
    </source>
</evidence>
<dbReference type="EMBL" id="BPLR01004744">
    <property type="protein sequence ID" value="GIX97156.1"/>
    <property type="molecule type" value="Genomic_DNA"/>
</dbReference>
<keyword evidence="3" id="KW-1133">Transmembrane helix</keyword>
<evidence type="ECO:0000256" key="1">
    <source>
        <dbReference type="SAM" id="Coils"/>
    </source>
</evidence>
<dbReference type="AlphaFoldDB" id="A0AAV4PJA6"/>
<evidence type="ECO:0000256" key="2">
    <source>
        <dbReference type="SAM" id="MobiDB-lite"/>
    </source>
</evidence>
<protein>
    <submittedName>
        <fullName evidence="4">Uncharacterized protein</fullName>
    </submittedName>
</protein>
<evidence type="ECO:0000313" key="4">
    <source>
        <dbReference type="EMBL" id="GIX97156.1"/>
    </source>
</evidence>
<dbReference type="Proteomes" id="UP001054945">
    <property type="component" value="Unassembled WGS sequence"/>
</dbReference>
<keyword evidence="3" id="KW-0812">Transmembrane</keyword>
<sequence length="252" mass="30077">MGYETTNNKPLSPSYYIRYLHPDISVMCPVISIILPPLSPSYYIRYLHPNTSVMSYYIQGSIPGEESELLKYKKLWKDNLTHKEQFKWLLESMKQKLENAHQRIVVAEDLCANNVANFHKLEHKVREEMLALRRYRDFEDVGENKFQKVFWGVSGQLEASRNENQYIRFFLQNTVLPKEKDFLKLKANMETKADEYRQHIERETPPPLPPPPVEEEKPDKRERRRRRNKTMNHYCHCFLIINLCLNLGFRIS</sequence>
<gene>
    <name evidence="4" type="primary">AVEN_233792_1</name>
    <name evidence="4" type="ORF">CEXT_762941</name>
</gene>
<feature type="region of interest" description="Disordered" evidence="2">
    <location>
        <begin position="196"/>
        <end position="226"/>
    </location>
</feature>
<keyword evidence="3" id="KW-0472">Membrane</keyword>
<feature type="coiled-coil region" evidence="1">
    <location>
        <begin position="83"/>
        <end position="110"/>
    </location>
</feature>
<keyword evidence="1" id="KW-0175">Coiled coil</keyword>
<organism evidence="4 5">
    <name type="scientific">Caerostris extrusa</name>
    <name type="common">Bark spider</name>
    <name type="synonym">Caerostris bankana</name>
    <dbReference type="NCBI Taxonomy" id="172846"/>
    <lineage>
        <taxon>Eukaryota</taxon>
        <taxon>Metazoa</taxon>
        <taxon>Ecdysozoa</taxon>
        <taxon>Arthropoda</taxon>
        <taxon>Chelicerata</taxon>
        <taxon>Arachnida</taxon>
        <taxon>Araneae</taxon>
        <taxon>Araneomorphae</taxon>
        <taxon>Entelegynae</taxon>
        <taxon>Araneoidea</taxon>
        <taxon>Araneidae</taxon>
        <taxon>Caerostris</taxon>
    </lineage>
</organism>